<dbReference type="RefSeq" id="WP_131329802.1">
    <property type="nucleotide sequence ID" value="NZ_CP044016.1"/>
</dbReference>
<evidence type="ECO:0000313" key="2">
    <source>
        <dbReference type="EMBL" id="QES88854.1"/>
    </source>
</evidence>
<feature type="coiled-coil region" evidence="1">
    <location>
        <begin position="162"/>
        <end position="196"/>
    </location>
</feature>
<protein>
    <submittedName>
        <fullName evidence="2">Uncharacterized protein</fullName>
    </submittedName>
</protein>
<gene>
    <name evidence="2" type="ORF">E0W69_009370</name>
</gene>
<evidence type="ECO:0000256" key="1">
    <source>
        <dbReference type="SAM" id="Coils"/>
    </source>
</evidence>
<dbReference type="Proteomes" id="UP000292424">
    <property type="component" value="Chromosome"/>
</dbReference>
<dbReference type="EMBL" id="CP044016">
    <property type="protein sequence ID" value="QES88854.1"/>
    <property type="molecule type" value="Genomic_DNA"/>
</dbReference>
<sequence length="239" mass="27647">MADNKPFIPITIATAINELLKKHNDVLFAKYNKTLLIEIRSNINDSFYFIISSSNIKGNSFVIDVEYYPSNGLKSESLKSEINFNSLSSIVNTWVLLIKEYKKVEYLYNEDIANFYAGEYYEKFELDPNDETLNNPLNFEQQDVIYNFYLDVENNLDTAIEKSKLNANNRDKIEQLEALKSNLETLKDNITSTTKRETIKNLSIFLGKCRKASFPLVKEIFKKFIIDVASKTVLHLIGY</sequence>
<dbReference type="AlphaFoldDB" id="A0A5P2FZ78"/>
<accession>A0A5P2FZ78</accession>
<keyword evidence="1" id="KW-0175">Coiled coil</keyword>
<reference evidence="2 3" key="1">
    <citation type="submission" date="2019-09" db="EMBL/GenBank/DDBJ databases">
        <title>Complete genome sequence of Arachidicoccus sp. B3-10 isolated from apple orchard soil.</title>
        <authorList>
            <person name="Kim H.S."/>
            <person name="Han K.-I."/>
            <person name="Suh M.K."/>
            <person name="Lee K.C."/>
            <person name="Eom M.K."/>
            <person name="Kim J.-S."/>
            <person name="Kang S.W."/>
            <person name="Sin Y."/>
            <person name="Lee J.-S."/>
        </authorList>
    </citation>
    <scope>NUCLEOTIDE SEQUENCE [LARGE SCALE GENOMIC DNA]</scope>
    <source>
        <strain evidence="2 3">B3-10</strain>
    </source>
</reference>
<evidence type="ECO:0000313" key="3">
    <source>
        <dbReference type="Proteomes" id="UP000292424"/>
    </source>
</evidence>
<dbReference type="KEGG" id="arac:E0W69_009370"/>
<proteinExistence type="predicted"/>
<keyword evidence="3" id="KW-1185">Reference proteome</keyword>
<organism evidence="2 3">
    <name type="scientific">Rhizosphaericola mali</name>
    <dbReference type="NCBI Taxonomy" id="2545455"/>
    <lineage>
        <taxon>Bacteria</taxon>
        <taxon>Pseudomonadati</taxon>
        <taxon>Bacteroidota</taxon>
        <taxon>Chitinophagia</taxon>
        <taxon>Chitinophagales</taxon>
        <taxon>Chitinophagaceae</taxon>
        <taxon>Rhizosphaericola</taxon>
    </lineage>
</organism>
<name>A0A5P2FZ78_9BACT</name>